<feature type="signal peptide" evidence="1">
    <location>
        <begin position="1"/>
        <end position="21"/>
    </location>
</feature>
<dbReference type="RefSeq" id="WP_054581523.1">
    <property type="nucleotide sequence ID" value="NZ_CP012808.1"/>
</dbReference>
<protein>
    <recommendedName>
        <fullName evidence="4">OmpW family protein</fullName>
    </recommendedName>
</protein>
<dbReference type="PANTHER" id="PTHR36920">
    <property type="match status" value="1"/>
</dbReference>
<reference evidence="2 3" key="1">
    <citation type="journal article" date="2015" name="Int. J. Syst. Evol. Microbiol.">
        <title>Acinetobacter equi sp. nov. isolated from horse faeces.</title>
        <authorList>
            <person name="Poppel M.T."/>
            <person name="Skiebe E."/>
            <person name="Laue M."/>
            <person name="Bergmann H."/>
            <person name="Ebersberger I."/>
            <person name="Garn T."/>
            <person name="Fruth A."/>
            <person name="Baumgardt S."/>
            <person name="Busse H.J."/>
            <person name="Wilharm G."/>
        </authorList>
    </citation>
    <scope>NUCLEOTIDE SEQUENCE [LARGE SCALE GENOMIC DNA]</scope>
    <source>
        <strain evidence="2 3">114</strain>
    </source>
</reference>
<dbReference type="AlphaFoldDB" id="A0A0N9VE43"/>
<dbReference type="InterPro" id="IPR005618">
    <property type="entry name" value="OMPW"/>
</dbReference>
<organism evidence="2 3">
    <name type="scientific">Acinetobacter equi</name>
    <dbReference type="NCBI Taxonomy" id="1324350"/>
    <lineage>
        <taxon>Bacteria</taxon>
        <taxon>Pseudomonadati</taxon>
        <taxon>Pseudomonadota</taxon>
        <taxon>Gammaproteobacteria</taxon>
        <taxon>Moraxellales</taxon>
        <taxon>Moraxellaceae</taxon>
        <taxon>Acinetobacter</taxon>
    </lineage>
</organism>
<keyword evidence="3" id="KW-1185">Reference proteome</keyword>
<evidence type="ECO:0000313" key="2">
    <source>
        <dbReference type="EMBL" id="ALH95632.1"/>
    </source>
</evidence>
<evidence type="ECO:0008006" key="4">
    <source>
        <dbReference type="Google" id="ProtNLM"/>
    </source>
</evidence>
<dbReference type="Pfam" id="PF03922">
    <property type="entry name" value="OmpW"/>
    <property type="match status" value="1"/>
</dbReference>
<dbReference type="KEGG" id="aei:AOY20_08880"/>
<evidence type="ECO:0000313" key="3">
    <source>
        <dbReference type="Proteomes" id="UP000064939"/>
    </source>
</evidence>
<dbReference type="EMBL" id="CP012808">
    <property type="protein sequence ID" value="ALH95632.1"/>
    <property type="molecule type" value="Genomic_DNA"/>
</dbReference>
<dbReference type="Proteomes" id="UP000064939">
    <property type="component" value="Chromosome"/>
</dbReference>
<name>A0A0N9VE43_9GAMM</name>
<dbReference type="GO" id="GO:0019867">
    <property type="term" value="C:outer membrane"/>
    <property type="evidence" value="ECO:0007669"/>
    <property type="project" value="InterPro"/>
</dbReference>
<dbReference type="SUPFAM" id="SSF56925">
    <property type="entry name" value="OMPA-like"/>
    <property type="match status" value="1"/>
</dbReference>
<dbReference type="Gene3D" id="2.40.160.20">
    <property type="match status" value="1"/>
</dbReference>
<feature type="chain" id="PRO_5006039406" description="OmpW family protein" evidence="1">
    <location>
        <begin position="22"/>
        <end position="376"/>
    </location>
</feature>
<dbReference type="InterPro" id="IPR011250">
    <property type="entry name" value="OMP/PagP_B-barrel"/>
</dbReference>
<keyword evidence="1" id="KW-0732">Signal</keyword>
<accession>A0A0N9VE43</accession>
<evidence type="ECO:0000256" key="1">
    <source>
        <dbReference type="SAM" id="SignalP"/>
    </source>
</evidence>
<dbReference type="GO" id="GO:0055085">
    <property type="term" value="P:transmembrane transport"/>
    <property type="evidence" value="ECO:0007669"/>
    <property type="project" value="TreeGrafter"/>
</dbReference>
<gene>
    <name evidence="2" type="ORF">AOY20_08880</name>
</gene>
<dbReference type="STRING" id="1324350.AOY20_08880"/>
<dbReference type="OrthoDB" id="9807574at2"/>
<proteinExistence type="predicted"/>
<sequence>MKKSPLYLSVAFFCFPIICHAESSFFNDLFSEGDGFKRFSVSAGWLYSNPTGKANPVQVNTAVKKGKYEIGPIKIDTVRNSIAKTPEGETARKGFEALISQGKRQGAFADNIIPQTVSGYTQIDSLEAWSNPNTGLKAQSVNTVGLLMNYHITDNWSIQFKGGIPPKVDIAGIGQINAPIKGLALPEGRTSRSIANEEINSAGPLPIDTTIPITNLQQSKIAATARAWLPATEIQYQFGKSGVNKFRPYIGVGIVYAHFTHVKLNKGIERDLIAAGHNISNTLNNRAGAAMEKQKSSADPVVKVKATDAFAPVITLGATYDFNDKWYAVASVSYSKMSNKSIITLTDRKTGKELQKSTTKINIDPLITYMGIGYRF</sequence>
<dbReference type="PANTHER" id="PTHR36920:SF1">
    <property type="entry name" value="OUTER MEMBRANE PROTEIN W"/>
    <property type="match status" value="1"/>
</dbReference>